<dbReference type="GO" id="GO:0052855">
    <property type="term" value="F:ADP-dependent NAD(P)H-hydrate dehydratase activity"/>
    <property type="evidence" value="ECO:0007669"/>
    <property type="project" value="UniProtKB-UniRule"/>
</dbReference>
<dbReference type="InterPro" id="IPR000631">
    <property type="entry name" value="CARKD"/>
</dbReference>
<dbReference type="GO" id="GO:0110051">
    <property type="term" value="P:metabolite repair"/>
    <property type="evidence" value="ECO:0007669"/>
    <property type="project" value="TreeGrafter"/>
</dbReference>
<feature type="binding site" evidence="6">
    <location>
        <position position="39"/>
    </location>
    <ligand>
        <name>(6S)-NADPHX</name>
        <dbReference type="ChEBI" id="CHEBI:64076"/>
    </ligand>
</feature>
<dbReference type="GO" id="GO:0052856">
    <property type="term" value="F:NAD(P)HX epimerase activity"/>
    <property type="evidence" value="ECO:0007669"/>
    <property type="project" value="TreeGrafter"/>
</dbReference>
<evidence type="ECO:0000256" key="2">
    <source>
        <dbReference type="ARBA" id="ARBA00022840"/>
    </source>
</evidence>
<feature type="binding site" evidence="6">
    <location>
        <position position="149"/>
    </location>
    <ligand>
        <name>(6S)-NADPHX</name>
        <dbReference type="ChEBI" id="CHEBI:64076"/>
    </ligand>
</feature>
<evidence type="ECO:0000256" key="1">
    <source>
        <dbReference type="ARBA" id="ARBA00022741"/>
    </source>
</evidence>
<comment type="cofactor">
    <cofactor evidence="6">
        <name>Mg(2+)</name>
        <dbReference type="ChEBI" id="CHEBI:18420"/>
    </cofactor>
</comment>
<dbReference type="EC" id="4.2.1.136" evidence="6"/>
<evidence type="ECO:0000256" key="4">
    <source>
        <dbReference type="ARBA" id="ARBA00023027"/>
    </source>
</evidence>
<dbReference type="STRING" id="214095.RU97_GL002349"/>
<keyword evidence="2 6" id="KW-0067">ATP-binding</keyword>
<gene>
    <name evidence="6" type="primary">nnrD</name>
    <name evidence="8" type="ORF">RU97_GL002349</name>
</gene>
<dbReference type="Proteomes" id="UP000181884">
    <property type="component" value="Unassembled WGS sequence"/>
</dbReference>
<dbReference type="PANTHER" id="PTHR12592">
    <property type="entry name" value="ATP-DEPENDENT (S)-NAD(P)H-HYDRATE DEHYDRATASE FAMILY MEMBER"/>
    <property type="match status" value="1"/>
</dbReference>
<accession>A0A1L8RDI7</accession>
<keyword evidence="9" id="KW-1185">Reference proteome</keyword>
<dbReference type="PANTHER" id="PTHR12592:SF0">
    <property type="entry name" value="ATP-DEPENDENT (S)-NAD(P)H-HYDRATE DEHYDRATASE"/>
    <property type="match status" value="1"/>
</dbReference>
<dbReference type="InterPro" id="IPR017953">
    <property type="entry name" value="Carbohydrate_kinase_pred_CS"/>
</dbReference>
<comment type="caution">
    <text evidence="8">The sequence shown here is derived from an EMBL/GenBank/DDBJ whole genome shotgun (WGS) entry which is preliminary data.</text>
</comment>
<dbReference type="GO" id="GO:0046496">
    <property type="term" value="P:nicotinamide nucleotide metabolic process"/>
    <property type="evidence" value="ECO:0007669"/>
    <property type="project" value="UniProtKB-UniRule"/>
</dbReference>
<keyword evidence="5 6" id="KW-0456">Lyase</keyword>
<comment type="similarity">
    <text evidence="6">Belongs to the NnrD/CARKD family.</text>
</comment>
<feature type="binding site" evidence="6">
    <location>
        <position position="211"/>
    </location>
    <ligand>
        <name>AMP</name>
        <dbReference type="ChEBI" id="CHEBI:456215"/>
    </ligand>
</feature>
<protein>
    <recommendedName>
        <fullName evidence="6">ADP-dependent (S)-NAD(P)H-hydrate dehydratase</fullName>
        <ecNumber evidence="6">4.2.1.136</ecNumber>
    </recommendedName>
    <alternativeName>
        <fullName evidence="6">ADP-dependent NAD(P)HX dehydratase</fullName>
    </alternativeName>
</protein>
<dbReference type="Pfam" id="PF01256">
    <property type="entry name" value="Carb_kinase"/>
    <property type="match status" value="1"/>
</dbReference>
<dbReference type="PROSITE" id="PS01050">
    <property type="entry name" value="YJEF_C_2"/>
    <property type="match status" value="1"/>
</dbReference>
<evidence type="ECO:0000256" key="5">
    <source>
        <dbReference type="ARBA" id="ARBA00023239"/>
    </source>
</evidence>
<comment type="catalytic activity">
    <reaction evidence="6">
        <text>(6S)-NADPHX + ADP = AMP + phosphate + NADPH + H(+)</text>
        <dbReference type="Rhea" id="RHEA:32235"/>
        <dbReference type="ChEBI" id="CHEBI:15378"/>
        <dbReference type="ChEBI" id="CHEBI:43474"/>
        <dbReference type="ChEBI" id="CHEBI:57783"/>
        <dbReference type="ChEBI" id="CHEBI:64076"/>
        <dbReference type="ChEBI" id="CHEBI:456215"/>
        <dbReference type="ChEBI" id="CHEBI:456216"/>
        <dbReference type="EC" id="4.2.1.136"/>
    </reaction>
</comment>
<dbReference type="NCBIfam" id="TIGR00196">
    <property type="entry name" value="yjeF_cterm"/>
    <property type="match status" value="1"/>
</dbReference>
<proteinExistence type="inferred from homology"/>
<organism evidence="8 9">
    <name type="scientific">Enterococcus canis</name>
    <dbReference type="NCBI Taxonomy" id="214095"/>
    <lineage>
        <taxon>Bacteria</taxon>
        <taxon>Bacillati</taxon>
        <taxon>Bacillota</taxon>
        <taxon>Bacilli</taxon>
        <taxon>Lactobacillales</taxon>
        <taxon>Enterococcaceae</taxon>
        <taxon>Enterococcus</taxon>
    </lineage>
</organism>
<dbReference type="PROSITE" id="PS51383">
    <property type="entry name" value="YJEF_C_3"/>
    <property type="match status" value="1"/>
</dbReference>
<keyword evidence="3 6" id="KW-0521">NADP</keyword>
<evidence type="ECO:0000256" key="6">
    <source>
        <dbReference type="HAMAP-Rule" id="MF_01965"/>
    </source>
</evidence>
<dbReference type="GO" id="GO:0005524">
    <property type="term" value="F:ATP binding"/>
    <property type="evidence" value="ECO:0007669"/>
    <property type="project" value="UniProtKB-KW"/>
</dbReference>
<feature type="binding site" evidence="6">
    <location>
        <position position="212"/>
    </location>
    <ligand>
        <name>(6S)-NADPHX</name>
        <dbReference type="ChEBI" id="CHEBI:64076"/>
    </ligand>
</feature>
<reference evidence="8 9" key="1">
    <citation type="submission" date="2014-12" db="EMBL/GenBank/DDBJ databases">
        <title>Draft genome sequences of 29 type strains of Enterococci.</title>
        <authorList>
            <person name="Zhong Z."/>
            <person name="Sun Z."/>
            <person name="Liu W."/>
            <person name="Zhang W."/>
            <person name="Zhang H."/>
        </authorList>
    </citation>
    <scope>NUCLEOTIDE SEQUENCE [LARGE SCALE GENOMIC DNA]</scope>
    <source>
        <strain evidence="8 9">DSM 17029</strain>
    </source>
</reference>
<dbReference type="Gene3D" id="3.40.1190.20">
    <property type="match status" value="1"/>
</dbReference>
<evidence type="ECO:0000256" key="3">
    <source>
        <dbReference type="ARBA" id="ARBA00022857"/>
    </source>
</evidence>
<feature type="domain" description="YjeF C-terminal" evidence="7">
    <location>
        <begin position="4"/>
        <end position="268"/>
    </location>
</feature>
<sequence>MEVLTEAILNVITPRPAESHKGTYGRAVLVGGDSQYGGAIMMAAQACVAAGAGLTTVITHPQNHTALHSRLPEAMVVDWFDEIAMEAVLKTATIVLIGSGLGMSPHSRNLLHFVLERSQHVVIDGSAITLIAEKPEAYTWAPNTIFTPHQMEWQRLSGLPIAQQTPANNQAAQQRLQATIVLKSHRTEIYRDNTVLQNPLGTPAMATGGTGDTLAGIIAGFLAQFHDSRALPAAVYTHSAIAEGLAQTHYVVLPTTIATALPVFMKQHEVAERSVD</sequence>
<keyword evidence="1 6" id="KW-0547">Nucleotide-binding</keyword>
<dbReference type="CDD" id="cd01171">
    <property type="entry name" value="YXKO-related"/>
    <property type="match status" value="1"/>
</dbReference>
<dbReference type="SUPFAM" id="SSF53613">
    <property type="entry name" value="Ribokinase-like"/>
    <property type="match status" value="1"/>
</dbReference>
<evidence type="ECO:0000259" key="7">
    <source>
        <dbReference type="PROSITE" id="PS51383"/>
    </source>
</evidence>
<dbReference type="AlphaFoldDB" id="A0A1L8RDI7"/>
<name>A0A1L8RDI7_9ENTE</name>
<evidence type="ECO:0000313" key="9">
    <source>
        <dbReference type="Proteomes" id="UP000181884"/>
    </source>
</evidence>
<comment type="function">
    <text evidence="6">Catalyzes the dehydration of the S-form of NAD(P)HX at the expense of ADP, which is converted to AMP. Together with NAD(P)HX epimerase, which catalyzes the epimerization of the S- and R-forms, the enzyme allows the repair of both epimers of NAD(P)HX, a damaged form of NAD(P)H that is a result of enzymatic or heat-dependent hydration.</text>
</comment>
<feature type="binding site" evidence="6">
    <location>
        <begin position="183"/>
        <end position="187"/>
    </location>
    <ligand>
        <name>AMP</name>
        <dbReference type="ChEBI" id="CHEBI:456215"/>
    </ligand>
</feature>
<keyword evidence="4 6" id="KW-0520">NAD</keyword>
<comment type="catalytic activity">
    <reaction evidence="6">
        <text>(6S)-NADHX + ADP = AMP + phosphate + NADH + H(+)</text>
        <dbReference type="Rhea" id="RHEA:32223"/>
        <dbReference type="ChEBI" id="CHEBI:15378"/>
        <dbReference type="ChEBI" id="CHEBI:43474"/>
        <dbReference type="ChEBI" id="CHEBI:57945"/>
        <dbReference type="ChEBI" id="CHEBI:64074"/>
        <dbReference type="ChEBI" id="CHEBI:456215"/>
        <dbReference type="ChEBI" id="CHEBI:456216"/>
        <dbReference type="EC" id="4.2.1.136"/>
    </reaction>
</comment>
<dbReference type="RefSeq" id="WP_067395223.1">
    <property type="nucleotide sequence ID" value="NZ_JXKH01000006.1"/>
</dbReference>
<comment type="subunit">
    <text evidence="6">Homotetramer.</text>
</comment>
<dbReference type="InterPro" id="IPR029056">
    <property type="entry name" value="Ribokinase-like"/>
</dbReference>
<dbReference type="EMBL" id="JXKH01000006">
    <property type="protein sequence ID" value="OJG17803.1"/>
    <property type="molecule type" value="Genomic_DNA"/>
</dbReference>
<dbReference type="HAMAP" id="MF_01965">
    <property type="entry name" value="NADHX_dehydratase"/>
    <property type="match status" value="1"/>
</dbReference>
<evidence type="ECO:0000313" key="8">
    <source>
        <dbReference type="EMBL" id="OJG17803.1"/>
    </source>
</evidence>
<feature type="binding site" evidence="6">
    <location>
        <position position="100"/>
    </location>
    <ligand>
        <name>(6S)-NADPHX</name>
        <dbReference type="ChEBI" id="CHEBI:64076"/>
    </ligand>
</feature>